<dbReference type="GeneID" id="64195545"/>
<evidence type="ECO:0000313" key="1">
    <source>
        <dbReference type="EMBL" id="VYT93167.1"/>
    </source>
</evidence>
<dbReference type="GO" id="GO:0003700">
    <property type="term" value="F:DNA-binding transcription factor activity"/>
    <property type="evidence" value="ECO:0007669"/>
    <property type="project" value="InterPro"/>
</dbReference>
<sequence length="250" mass="29781">MELMISRILKYLNGCLDDDHMYRIGNFIIKNYTLIENHTMVSFIDAAKCSQEELLDFCQHFGIHSFDEFKERLLADHQGRLEQIHARMLNTDINDFLEHVNTDYSKEEFIQWIDELCELIFNKQRIVILGALYPSSVAVDFQTDLISLGKEVVEYHHFDLNFEFSDDDVVFFITATGRMMERNVKKLKPQNICDAYLVLITQNLAYRDYENVCADYFAHVLGKFDGLQFNYQIMMIFDILRIRYYQKYYQ</sequence>
<gene>
    <name evidence="1" type="ORF">CRLFYP8_02488</name>
</gene>
<dbReference type="SUPFAM" id="SSF53697">
    <property type="entry name" value="SIS domain"/>
    <property type="match status" value="1"/>
</dbReference>
<reference evidence="1" key="1">
    <citation type="submission" date="2019-11" db="EMBL/GenBank/DDBJ databases">
        <authorList>
            <person name="Feng L."/>
        </authorList>
    </citation>
    <scope>NUCLEOTIDE SEQUENCE</scope>
    <source>
        <strain evidence="1">CramosumLFYP8</strain>
    </source>
</reference>
<evidence type="ECO:0008006" key="2">
    <source>
        <dbReference type="Google" id="ProtNLM"/>
    </source>
</evidence>
<dbReference type="GO" id="GO:1901135">
    <property type="term" value="P:carbohydrate derivative metabolic process"/>
    <property type="evidence" value="ECO:0007669"/>
    <property type="project" value="InterPro"/>
</dbReference>
<dbReference type="PANTHER" id="PTHR30514:SF1">
    <property type="entry name" value="HTH-TYPE TRANSCRIPTIONAL REGULATOR HEXR-RELATED"/>
    <property type="match status" value="1"/>
</dbReference>
<proteinExistence type="predicted"/>
<accession>A0A6N3ARL9</accession>
<organism evidence="1">
    <name type="scientific">Thomasclavelia ramosa</name>
    <dbReference type="NCBI Taxonomy" id="1547"/>
    <lineage>
        <taxon>Bacteria</taxon>
        <taxon>Bacillati</taxon>
        <taxon>Bacillota</taxon>
        <taxon>Erysipelotrichia</taxon>
        <taxon>Erysipelotrichales</taxon>
        <taxon>Coprobacillaceae</taxon>
        <taxon>Thomasclavelia</taxon>
    </lineage>
</organism>
<dbReference type="Gene3D" id="3.40.50.10490">
    <property type="entry name" value="Glucose-6-phosphate isomerase like protein, domain 1"/>
    <property type="match status" value="1"/>
</dbReference>
<dbReference type="RefSeq" id="WP_003537520.1">
    <property type="nucleotide sequence ID" value="NZ_AP031443.1"/>
</dbReference>
<name>A0A6N3ARL9_9FIRM</name>
<protein>
    <recommendedName>
        <fullName evidence="2">MurR/RpiR family transcriptional regulator</fullName>
    </recommendedName>
</protein>
<dbReference type="GO" id="GO:0097367">
    <property type="term" value="F:carbohydrate derivative binding"/>
    <property type="evidence" value="ECO:0007669"/>
    <property type="project" value="InterPro"/>
</dbReference>
<dbReference type="AlphaFoldDB" id="A0A6N3ARL9"/>
<dbReference type="PANTHER" id="PTHR30514">
    <property type="entry name" value="GLUCOKINASE"/>
    <property type="match status" value="1"/>
</dbReference>
<dbReference type="Gene3D" id="1.10.10.10">
    <property type="entry name" value="Winged helix-like DNA-binding domain superfamily/Winged helix DNA-binding domain"/>
    <property type="match status" value="1"/>
</dbReference>
<dbReference type="InterPro" id="IPR046348">
    <property type="entry name" value="SIS_dom_sf"/>
</dbReference>
<dbReference type="GO" id="GO:0003677">
    <property type="term" value="F:DNA binding"/>
    <property type="evidence" value="ECO:0007669"/>
    <property type="project" value="InterPro"/>
</dbReference>
<dbReference type="InterPro" id="IPR036388">
    <property type="entry name" value="WH-like_DNA-bd_sf"/>
</dbReference>
<dbReference type="InterPro" id="IPR047640">
    <property type="entry name" value="RpiR-like"/>
</dbReference>
<dbReference type="EMBL" id="CACRTL010000027">
    <property type="protein sequence ID" value="VYT93167.1"/>
    <property type="molecule type" value="Genomic_DNA"/>
</dbReference>